<evidence type="ECO:0000256" key="1">
    <source>
        <dbReference type="SAM" id="MobiDB-lite"/>
    </source>
</evidence>
<evidence type="ECO:0000313" key="2">
    <source>
        <dbReference type="EMBL" id="CAH0371803.1"/>
    </source>
</evidence>
<sequence length="324" mass="33902">MASFDATSSAVPDSLLLARQADRLARQATNTVMQDTISRPALGDSSNTLSVEALVKQGGRAKAPRRICHGCVALRNEGEALKREVLRLRGGMKAMQARLEALETAAVRAATARAARRERARSAKPPAGPPPAVVAASSPPKPPAAAPRPPAPGPPARDTPPARAPPRAATPPATPPPPPDSPPPPAWPAEADAWPPEPAVRVISAPGPETPTDPPPCYSPPRRGRTYSPQRAPARCLGVLDALHAILGCDRAALADEATQVPCKPLAIARRPAPPPPPPPTRAHRHRFCLTPEPPAGPPPPPDAFARVVYEEPAELPDRDVVAV</sequence>
<gene>
    <name evidence="2" type="ORF">PECAL_3P17570</name>
</gene>
<dbReference type="EMBL" id="CAKKNE010000003">
    <property type="protein sequence ID" value="CAH0371803.1"/>
    <property type="molecule type" value="Genomic_DNA"/>
</dbReference>
<feature type="region of interest" description="Disordered" evidence="1">
    <location>
        <begin position="267"/>
        <end position="303"/>
    </location>
</feature>
<dbReference type="AlphaFoldDB" id="A0A8J2SGE4"/>
<proteinExistence type="predicted"/>
<feature type="compositionally biased region" description="Pro residues" evidence="1">
    <location>
        <begin position="292"/>
        <end position="303"/>
    </location>
</feature>
<feature type="region of interest" description="Disordered" evidence="1">
    <location>
        <begin position="112"/>
        <end position="229"/>
    </location>
</feature>
<accession>A0A8J2SGE4</accession>
<feature type="compositionally biased region" description="Pro residues" evidence="1">
    <location>
        <begin position="139"/>
        <end position="187"/>
    </location>
</feature>
<protein>
    <submittedName>
        <fullName evidence="2">Uncharacterized protein</fullName>
    </submittedName>
</protein>
<comment type="caution">
    <text evidence="2">The sequence shown here is derived from an EMBL/GenBank/DDBJ whole genome shotgun (WGS) entry which is preliminary data.</text>
</comment>
<reference evidence="2" key="1">
    <citation type="submission" date="2021-11" db="EMBL/GenBank/DDBJ databases">
        <authorList>
            <consortium name="Genoscope - CEA"/>
            <person name="William W."/>
        </authorList>
    </citation>
    <scope>NUCLEOTIDE SEQUENCE</scope>
</reference>
<feature type="compositionally biased region" description="Pro residues" evidence="1">
    <location>
        <begin position="272"/>
        <end position="281"/>
    </location>
</feature>
<organism evidence="2 3">
    <name type="scientific">Pelagomonas calceolata</name>
    <dbReference type="NCBI Taxonomy" id="35677"/>
    <lineage>
        <taxon>Eukaryota</taxon>
        <taxon>Sar</taxon>
        <taxon>Stramenopiles</taxon>
        <taxon>Ochrophyta</taxon>
        <taxon>Pelagophyceae</taxon>
        <taxon>Pelagomonadales</taxon>
        <taxon>Pelagomonadaceae</taxon>
        <taxon>Pelagomonas</taxon>
    </lineage>
</organism>
<evidence type="ECO:0000313" key="3">
    <source>
        <dbReference type="Proteomes" id="UP000789595"/>
    </source>
</evidence>
<dbReference type="Proteomes" id="UP000789595">
    <property type="component" value="Unassembled WGS sequence"/>
</dbReference>
<name>A0A8J2SGE4_9STRA</name>
<keyword evidence="3" id="KW-1185">Reference proteome</keyword>
<feature type="compositionally biased region" description="Pro residues" evidence="1">
    <location>
        <begin position="208"/>
        <end position="219"/>
    </location>
</feature>